<accession>A0A8S5NGB3</accession>
<protein>
    <submittedName>
        <fullName evidence="1">Uncharacterized protein</fullName>
    </submittedName>
</protein>
<organism evidence="1">
    <name type="scientific">Myoviridae sp. ctzRR1</name>
    <dbReference type="NCBI Taxonomy" id="2826720"/>
    <lineage>
        <taxon>Viruses</taxon>
        <taxon>Duplodnaviria</taxon>
        <taxon>Heunggongvirae</taxon>
        <taxon>Uroviricota</taxon>
        <taxon>Caudoviricetes</taxon>
    </lineage>
</organism>
<proteinExistence type="predicted"/>
<name>A0A8S5NGB3_9CAUD</name>
<evidence type="ECO:0000313" key="1">
    <source>
        <dbReference type="EMBL" id="DAD93742.1"/>
    </source>
</evidence>
<reference evidence="1" key="1">
    <citation type="journal article" date="2021" name="Proc. Natl. Acad. Sci. U.S.A.">
        <title>A Catalog of Tens of Thousands of Viruses from Human Metagenomes Reveals Hidden Associations with Chronic Diseases.</title>
        <authorList>
            <person name="Tisza M.J."/>
            <person name="Buck C.B."/>
        </authorList>
    </citation>
    <scope>NUCLEOTIDE SEQUENCE</scope>
    <source>
        <strain evidence="1">CtzRR1</strain>
    </source>
</reference>
<dbReference type="EMBL" id="BK015166">
    <property type="protein sequence ID" value="DAD93742.1"/>
    <property type="molecule type" value="Genomic_DNA"/>
</dbReference>
<sequence length="39" mass="4669">MKLILLNCRRLYSIRIRVDKGDMAGRKKEESGKDVLFWE</sequence>